<dbReference type="NCBIfam" id="NF001095">
    <property type="entry name" value="PRK00124.1"/>
    <property type="match status" value="1"/>
</dbReference>
<evidence type="ECO:0000313" key="5">
    <source>
        <dbReference type="Proteomes" id="UP001430193"/>
    </source>
</evidence>
<dbReference type="PANTHER" id="PTHR35146:SF1">
    <property type="entry name" value="UPF0178 PROTEIN YAII"/>
    <property type="match status" value="1"/>
</dbReference>
<dbReference type="Proteomes" id="UP001430193">
    <property type="component" value="Unassembled WGS sequence"/>
</dbReference>
<sequence length="280" mass="31081">MCKRSQPACVGAGPQRDRSPGRGQRQHGTVCVRAQQPPGLSIGRARFSVRCGHRRGPRLRRCERTDCSLSASCRTRWSACARLFGKPGARNGPRRAADCPHCRRQHLDRRPHQYRDRRQPALEPRVSDAPRIWVDADACPVAIKEILFRAAQRAQISVTLVANHALRVPQSPYIRSIQVPAGFDVADNEIARQVAVGDLVVTQDIPLAAAVIGKGALAVHPRGELYTPDTIQQRLSMRNFMEELRSTGVDTGGPAALHPRDKQAFANQLDRWLAQRVNKP</sequence>
<keyword evidence="5" id="KW-1185">Reference proteome</keyword>
<evidence type="ECO:0000256" key="2">
    <source>
        <dbReference type="HAMAP-Rule" id="MF_00489"/>
    </source>
</evidence>
<protein>
    <recommendedName>
        <fullName evidence="2">UPF0178 protein ISS99_19720</fullName>
    </recommendedName>
</protein>
<dbReference type="EMBL" id="JADIKF010000040">
    <property type="protein sequence ID" value="MBM7131758.1"/>
    <property type="molecule type" value="Genomic_DNA"/>
</dbReference>
<dbReference type="CDD" id="cd18720">
    <property type="entry name" value="PIN_YqxD-like"/>
    <property type="match status" value="1"/>
</dbReference>
<dbReference type="HAMAP" id="MF_00489">
    <property type="entry name" value="UPF0178"/>
    <property type="match status" value="1"/>
</dbReference>
<reference evidence="4" key="1">
    <citation type="submission" date="2020-10" db="EMBL/GenBank/DDBJ databases">
        <title>Phylogeny of dyella-like bacteria.</title>
        <authorList>
            <person name="Fu J."/>
        </authorList>
    </citation>
    <scope>NUCLEOTIDE SEQUENCE</scope>
    <source>
        <strain evidence="4">DHON07</strain>
    </source>
</reference>
<organism evidence="4 5">
    <name type="scientific">Dyella mobilis</name>
    <dbReference type="NCBI Taxonomy" id="1849582"/>
    <lineage>
        <taxon>Bacteria</taxon>
        <taxon>Pseudomonadati</taxon>
        <taxon>Pseudomonadota</taxon>
        <taxon>Gammaproteobacteria</taxon>
        <taxon>Lysobacterales</taxon>
        <taxon>Rhodanobacteraceae</taxon>
        <taxon>Dyella</taxon>
    </lineage>
</organism>
<evidence type="ECO:0000313" key="4">
    <source>
        <dbReference type="EMBL" id="MBM7131758.1"/>
    </source>
</evidence>
<gene>
    <name evidence="4" type="ORF">ISS99_19720</name>
</gene>
<accession>A0ABS2KLI1</accession>
<evidence type="ECO:0000256" key="3">
    <source>
        <dbReference type="SAM" id="MobiDB-lite"/>
    </source>
</evidence>
<feature type="region of interest" description="Disordered" evidence="3">
    <location>
        <begin position="1"/>
        <end position="28"/>
    </location>
</feature>
<comment type="caution">
    <text evidence="4">The sequence shown here is derived from an EMBL/GenBank/DDBJ whole genome shotgun (WGS) entry which is preliminary data.</text>
</comment>
<dbReference type="PANTHER" id="PTHR35146">
    <property type="entry name" value="UPF0178 PROTEIN YAII"/>
    <property type="match status" value="1"/>
</dbReference>
<dbReference type="InterPro" id="IPR003791">
    <property type="entry name" value="UPF0178"/>
</dbReference>
<evidence type="ECO:0000256" key="1">
    <source>
        <dbReference type="ARBA" id="ARBA00008522"/>
    </source>
</evidence>
<dbReference type="Pfam" id="PF02639">
    <property type="entry name" value="DUF188"/>
    <property type="match status" value="1"/>
</dbReference>
<comment type="similarity">
    <text evidence="1 2">Belongs to the UPF0178 family.</text>
</comment>
<name>A0ABS2KLI1_9GAMM</name>
<proteinExistence type="inferred from homology"/>